<dbReference type="AlphaFoldDB" id="G2T0M9"/>
<dbReference type="eggNOG" id="COG0860">
    <property type="taxonomic scope" value="Bacteria"/>
</dbReference>
<dbReference type="STRING" id="585394.RHOM_02945"/>
<dbReference type="CDD" id="cd02696">
    <property type="entry name" value="MurNAc-LAA"/>
    <property type="match status" value="1"/>
</dbReference>
<dbReference type="GO" id="GO:0030288">
    <property type="term" value="C:outer membrane-bounded periplasmic space"/>
    <property type="evidence" value="ECO:0007669"/>
    <property type="project" value="TreeGrafter"/>
</dbReference>
<proteinExistence type="predicted"/>
<evidence type="ECO:0000259" key="2">
    <source>
        <dbReference type="SMART" id="SM00646"/>
    </source>
</evidence>
<dbReference type="Proteomes" id="UP000008178">
    <property type="component" value="Chromosome"/>
</dbReference>
<dbReference type="EMBL" id="CP003040">
    <property type="protein sequence ID" value="AEN95711.1"/>
    <property type="molecule type" value="Genomic_DNA"/>
</dbReference>
<accession>G2T0M9</accession>
<reference evidence="3 4" key="1">
    <citation type="journal article" date="2015" name="Genome Announc.">
        <title>Complete genome sequence of the human gut symbiont Roseburia hominis.</title>
        <authorList>
            <person name="Travis A.J."/>
            <person name="Kelly D."/>
            <person name="Flint H.J."/>
            <person name="Aminov R.I."/>
        </authorList>
    </citation>
    <scope>NUCLEOTIDE SEQUENCE [LARGE SCALE GENOMIC DNA]</scope>
    <source>
        <strain evidence="4">DSM 16839 / JCM 17582 / NCIMB 14029 / A2-183</strain>
    </source>
</reference>
<dbReference type="Gene3D" id="3.40.630.40">
    <property type="entry name" value="Zn-dependent exopeptidases"/>
    <property type="match status" value="1"/>
</dbReference>
<dbReference type="Pfam" id="PF01520">
    <property type="entry name" value="Amidase_3"/>
    <property type="match status" value="1"/>
</dbReference>
<name>G2T0M9_ROSHA</name>
<dbReference type="InterPro" id="IPR002508">
    <property type="entry name" value="MurNAc-LAA_cat"/>
</dbReference>
<dbReference type="GO" id="GO:0008745">
    <property type="term" value="F:N-acetylmuramoyl-L-alanine amidase activity"/>
    <property type="evidence" value="ECO:0007669"/>
    <property type="project" value="InterPro"/>
</dbReference>
<dbReference type="KEGG" id="rho:RHOM_02945"/>
<dbReference type="PANTHER" id="PTHR30404:SF0">
    <property type="entry name" value="N-ACETYLMURAMOYL-L-ALANINE AMIDASE AMIC"/>
    <property type="match status" value="1"/>
</dbReference>
<evidence type="ECO:0000313" key="4">
    <source>
        <dbReference type="Proteomes" id="UP000008178"/>
    </source>
</evidence>
<dbReference type="HOGENOM" id="CLU_014322_7_1_9"/>
<dbReference type="GeneID" id="93725188"/>
<organism evidence="3 4">
    <name type="scientific">Roseburia hominis (strain DSM 16839 / JCM 17582 / NCIMB 14029 / A2-183)</name>
    <dbReference type="NCBI Taxonomy" id="585394"/>
    <lineage>
        <taxon>Bacteria</taxon>
        <taxon>Bacillati</taxon>
        <taxon>Bacillota</taxon>
        <taxon>Clostridia</taxon>
        <taxon>Lachnospirales</taxon>
        <taxon>Lachnospiraceae</taxon>
        <taxon>Roseburia</taxon>
    </lineage>
</organism>
<gene>
    <name evidence="3" type="ordered locus">RHOM_02945</name>
</gene>
<dbReference type="PANTHER" id="PTHR30404">
    <property type="entry name" value="N-ACETYLMURAMOYL-L-ALANINE AMIDASE"/>
    <property type="match status" value="1"/>
</dbReference>
<evidence type="ECO:0000256" key="1">
    <source>
        <dbReference type="ARBA" id="ARBA00022801"/>
    </source>
</evidence>
<dbReference type="SUPFAM" id="SSF53187">
    <property type="entry name" value="Zn-dependent exopeptidases"/>
    <property type="match status" value="1"/>
</dbReference>
<keyword evidence="1" id="KW-0378">Hydrolase</keyword>
<dbReference type="InterPro" id="IPR050695">
    <property type="entry name" value="N-acetylmuramoyl_amidase_3"/>
</dbReference>
<keyword evidence="4" id="KW-1185">Reference proteome</keyword>
<evidence type="ECO:0000313" key="3">
    <source>
        <dbReference type="EMBL" id="AEN95711.1"/>
    </source>
</evidence>
<dbReference type="RefSeq" id="WP_014078756.1">
    <property type="nucleotide sequence ID" value="NC_015977.1"/>
</dbReference>
<dbReference type="GO" id="GO:0009253">
    <property type="term" value="P:peptidoglycan catabolic process"/>
    <property type="evidence" value="ECO:0007669"/>
    <property type="project" value="InterPro"/>
</dbReference>
<sequence length="202" mass="22501">MTLRLFILIFLTPHEVYDKVVVIDAGHGGRAVGANKQGINEKDIDLAIVLKLKEIFDNSDENIGVYYTRTDDSNPTFDQRVQLANKSDADLFISIHNNSTRSGRMSGTSGTQVMYDETSEASRQFAQICLEEVTGRIGSRDKGLVEGDSIYIIRTSEVPVALIEVGFMTNKDELEKLNSDAYQMETAEGVYQAVLRAFEEGY</sequence>
<dbReference type="SMART" id="SM00646">
    <property type="entry name" value="Ami_3"/>
    <property type="match status" value="1"/>
</dbReference>
<protein>
    <submittedName>
        <fullName evidence="3">N-acetylmuramoyl-L-alanine amidase</fullName>
    </submittedName>
</protein>
<feature type="domain" description="MurNAc-LAA" evidence="2">
    <location>
        <begin position="81"/>
        <end position="195"/>
    </location>
</feature>